<accession>A0A0L0H4L5</accession>
<dbReference type="GO" id="GO:0017054">
    <property type="term" value="C:negative cofactor 2 complex"/>
    <property type="evidence" value="ECO:0007669"/>
    <property type="project" value="TreeGrafter"/>
</dbReference>
<keyword evidence="2" id="KW-0539">Nucleus</keyword>
<dbReference type="InterPro" id="IPR009072">
    <property type="entry name" value="Histone-fold"/>
</dbReference>
<gene>
    <name evidence="5" type="ORF">SPPG_08047</name>
</gene>
<dbReference type="STRING" id="645134.A0A0L0H4L5"/>
<evidence type="ECO:0000259" key="4">
    <source>
        <dbReference type="Pfam" id="PF00808"/>
    </source>
</evidence>
<dbReference type="eggNOG" id="KOG1659">
    <property type="taxonomic scope" value="Eukaryota"/>
</dbReference>
<dbReference type="AlphaFoldDB" id="A0A0L0H4L5"/>
<dbReference type="OrthoDB" id="653904at2759"/>
<proteinExistence type="predicted"/>
<dbReference type="EMBL" id="KQ257468">
    <property type="protein sequence ID" value="KNC96455.1"/>
    <property type="molecule type" value="Genomic_DNA"/>
</dbReference>
<dbReference type="GO" id="GO:0046982">
    <property type="term" value="F:protein heterodimerization activity"/>
    <property type="evidence" value="ECO:0007669"/>
    <property type="project" value="InterPro"/>
</dbReference>
<dbReference type="VEuPathDB" id="FungiDB:SPPG_08047"/>
<dbReference type="CDD" id="cd22906">
    <property type="entry name" value="HFD_DRAP1"/>
    <property type="match status" value="1"/>
</dbReference>
<dbReference type="PANTHER" id="PTHR10252:SF5">
    <property type="entry name" value="DR1-ASSOCIATED COREPRESSOR"/>
    <property type="match status" value="1"/>
</dbReference>
<sequence length="124" mass="13663">MQKRYKTKFPVARIKKIMRLDEEVGKVAQATPILISKALELFMQSLIDEACKEARGRSAKKLTTVHLKRTIMDVEKFDFLRDLVEGLPDPSETATEVKAEGEDSKGRSRGKNKAGKGGSAGAQG</sequence>
<feature type="region of interest" description="Disordered" evidence="3">
    <location>
        <begin position="86"/>
        <end position="124"/>
    </location>
</feature>
<dbReference type="InterPro" id="IPR003958">
    <property type="entry name" value="CBFA_NFYB_domain"/>
</dbReference>
<keyword evidence="6" id="KW-1185">Reference proteome</keyword>
<feature type="compositionally biased region" description="Gly residues" evidence="3">
    <location>
        <begin position="115"/>
        <end position="124"/>
    </location>
</feature>
<name>A0A0L0H4L5_SPIPD</name>
<dbReference type="SUPFAM" id="SSF47113">
    <property type="entry name" value="Histone-fold"/>
    <property type="match status" value="1"/>
</dbReference>
<evidence type="ECO:0000313" key="6">
    <source>
        <dbReference type="Proteomes" id="UP000053201"/>
    </source>
</evidence>
<dbReference type="FunCoup" id="A0A0L0H4L5">
    <property type="interactions" value="162"/>
</dbReference>
<dbReference type="OMA" id="AHKQCIE"/>
<dbReference type="Gene3D" id="1.10.20.10">
    <property type="entry name" value="Histone, subunit A"/>
    <property type="match status" value="1"/>
</dbReference>
<dbReference type="RefSeq" id="XP_016604495.1">
    <property type="nucleotide sequence ID" value="XM_016756199.1"/>
</dbReference>
<reference evidence="5 6" key="1">
    <citation type="submission" date="2009-08" db="EMBL/GenBank/DDBJ databases">
        <title>The Genome Sequence of Spizellomyces punctatus strain DAOM BR117.</title>
        <authorList>
            <consortium name="The Broad Institute Genome Sequencing Platform"/>
            <person name="Russ C."/>
            <person name="Cuomo C."/>
            <person name="Shea T."/>
            <person name="Young S.K."/>
            <person name="Zeng Q."/>
            <person name="Koehrsen M."/>
            <person name="Haas B."/>
            <person name="Borodovsky M."/>
            <person name="Guigo R."/>
            <person name="Alvarado L."/>
            <person name="Berlin A."/>
            <person name="Bochicchio J."/>
            <person name="Borenstein D."/>
            <person name="Chapman S."/>
            <person name="Chen Z."/>
            <person name="Engels R."/>
            <person name="Freedman E."/>
            <person name="Gellesch M."/>
            <person name="Goldberg J."/>
            <person name="Griggs A."/>
            <person name="Gujja S."/>
            <person name="Heiman D."/>
            <person name="Hepburn T."/>
            <person name="Howarth C."/>
            <person name="Jen D."/>
            <person name="Larson L."/>
            <person name="Lewis B."/>
            <person name="Mehta T."/>
            <person name="Park D."/>
            <person name="Pearson M."/>
            <person name="Roberts A."/>
            <person name="Saif S."/>
            <person name="Shenoy N."/>
            <person name="Sisk P."/>
            <person name="Stolte C."/>
            <person name="Sykes S."/>
            <person name="Thomson T."/>
            <person name="Walk T."/>
            <person name="White J."/>
            <person name="Yandava C."/>
            <person name="Burger G."/>
            <person name="Gray M.W."/>
            <person name="Holland P.W.H."/>
            <person name="King N."/>
            <person name="Lang F.B.F."/>
            <person name="Roger A.J."/>
            <person name="Ruiz-Trillo I."/>
            <person name="Lander E."/>
            <person name="Nusbaum C."/>
        </authorList>
    </citation>
    <scope>NUCLEOTIDE SEQUENCE [LARGE SCALE GENOMIC DNA]</scope>
    <source>
        <strain evidence="5 6">DAOM BR117</strain>
    </source>
</reference>
<feature type="compositionally biased region" description="Basic and acidic residues" evidence="3">
    <location>
        <begin position="95"/>
        <end position="106"/>
    </location>
</feature>
<evidence type="ECO:0000256" key="3">
    <source>
        <dbReference type="SAM" id="MobiDB-lite"/>
    </source>
</evidence>
<feature type="domain" description="Transcription factor CBF/NF-Y/archaeal histone" evidence="4">
    <location>
        <begin position="8"/>
        <end position="68"/>
    </location>
</feature>
<dbReference type="GeneID" id="27691226"/>
<comment type="subcellular location">
    <subcellularLocation>
        <location evidence="1">Nucleus</location>
    </subcellularLocation>
</comment>
<dbReference type="InterPro" id="IPR050568">
    <property type="entry name" value="Transcr_DNA_Rep_Reg"/>
</dbReference>
<dbReference type="PANTHER" id="PTHR10252">
    <property type="entry name" value="HISTONE-LIKE TRANSCRIPTION FACTOR CCAAT-RELATED"/>
    <property type="match status" value="1"/>
</dbReference>
<protein>
    <recommendedName>
        <fullName evidence="4">Transcription factor CBF/NF-Y/archaeal histone domain-containing protein</fullName>
    </recommendedName>
</protein>
<dbReference type="InParanoid" id="A0A0L0H4L5"/>
<dbReference type="Pfam" id="PF00808">
    <property type="entry name" value="CBFD_NFYB_HMF"/>
    <property type="match status" value="1"/>
</dbReference>
<evidence type="ECO:0000256" key="2">
    <source>
        <dbReference type="ARBA" id="ARBA00023242"/>
    </source>
</evidence>
<organism evidence="5 6">
    <name type="scientific">Spizellomyces punctatus (strain DAOM BR117)</name>
    <dbReference type="NCBI Taxonomy" id="645134"/>
    <lineage>
        <taxon>Eukaryota</taxon>
        <taxon>Fungi</taxon>
        <taxon>Fungi incertae sedis</taxon>
        <taxon>Chytridiomycota</taxon>
        <taxon>Chytridiomycota incertae sedis</taxon>
        <taxon>Chytridiomycetes</taxon>
        <taxon>Spizellomycetales</taxon>
        <taxon>Spizellomycetaceae</taxon>
        <taxon>Spizellomyces</taxon>
    </lineage>
</organism>
<dbReference type="GO" id="GO:0001046">
    <property type="term" value="F:core promoter sequence-specific DNA binding"/>
    <property type="evidence" value="ECO:0007669"/>
    <property type="project" value="TreeGrafter"/>
</dbReference>
<dbReference type="Proteomes" id="UP000053201">
    <property type="component" value="Unassembled WGS sequence"/>
</dbReference>
<evidence type="ECO:0000313" key="5">
    <source>
        <dbReference type="EMBL" id="KNC96455.1"/>
    </source>
</evidence>
<dbReference type="GO" id="GO:0016251">
    <property type="term" value="F:RNA polymerase II general transcription initiation factor activity"/>
    <property type="evidence" value="ECO:0007669"/>
    <property type="project" value="TreeGrafter"/>
</dbReference>
<evidence type="ECO:0000256" key="1">
    <source>
        <dbReference type="ARBA" id="ARBA00004123"/>
    </source>
</evidence>